<dbReference type="Gene3D" id="3.40.630.30">
    <property type="match status" value="1"/>
</dbReference>
<evidence type="ECO:0000256" key="3">
    <source>
        <dbReference type="ARBA" id="ARBA00023315"/>
    </source>
</evidence>
<reference evidence="4 5" key="1">
    <citation type="journal article" date="2013" name="J. Bacteriol.">
        <title>Roles of HynAB and Ech, the only two hydrogenases found in the model sulfate reducer Desulfovibrio gigas.</title>
        <authorList>
            <person name="Morais-Silva F.O."/>
            <person name="Santos C.I."/>
            <person name="Rodrigues R."/>
            <person name="Pereira I.A."/>
            <person name="Rodrigues-Pousada C."/>
        </authorList>
    </citation>
    <scope>NUCLEOTIDE SEQUENCE [LARGE SCALE GENOMIC DNA]</scope>
    <source>
        <strain evidence="5">ATCC 19364 / DSM 1382 / NCIMB 9332 / VKM B-1759</strain>
    </source>
</reference>
<evidence type="ECO:0000256" key="1">
    <source>
        <dbReference type="ARBA" id="ARBA00022649"/>
    </source>
</evidence>
<evidence type="ECO:0000256" key="2">
    <source>
        <dbReference type="ARBA" id="ARBA00022679"/>
    </source>
</evidence>
<keyword evidence="1" id="KW-1277">Toxin-antitoxin system</keyword>
<protein>
    <recommendedName>
        <fullName evidence="6">N-acetyltransferase domain-containing protein</fullName>
    </recommendedName>
</protein>
<evidence type="ECO:0008006" key="6">
    <source>
        <dbReference type="Google" id="ProtNLM"/>
    </source>
</evidence>
<dbReference type="AlphaFoldDB" id="T2GB70"/>
<gene>
    <name evidence="4" type="ORF">DGI_2066</name>
</gene>
<proteinExistence type="predicted"/>
<sequence>MPRNSLEYNGFRINPVEDFSVFTGFSCLRPEDKDRDLDEFIRHDAERHFKDKVAVTYQLESVVDPELAGIPLGFATLQNDAIRINGDDSLPDICVQYPYRAFPAVKIGRFGIHVDYQRNNLGSLFLFMLKWLLTTENRTGCRYITVDARRDKKNKIDVTGFYRRNQFEELPWESKTSKYVPMYFDLINFEP</sequence>
<keyword evidence="3" id="KW-0012">Acyltransferase</keyword>
<dbReference type="eggNOG" id="COG0456">
    <property type="taxonomic scope" value="Bacteria"/>
</dbReference>
<dbReference type="PATRIC" id="fig|1121448.10.peg.2021"/>
<organism evidence="4 5">
    <name type="scientific">Megalodesulfovibrio gigas (strain ATCC 19364 / DSM 1382 / NCIMB 9332 / VKM B-1759)</name>
    <name type="common">Desulfovibrio gigas</name>
    <dbReference type="NCBI Taxonomy" id="1121448"/>
    <lineage>
        <taxon>Bacteria</taxon>
        <taxon>Pseudomonadati</taxon>
        <taxon>Thermodesulfobacteriota</taxon>
        <taxon>Desulfovibrionia</taxon>
        <taxon>Desulfovibrionales</taxon>
        <taxon>Desulfovibrionaceae</taxon>
        <taxon>Megalodesulfovibrio</taxon>
    </lineage>
</organism>
<evidence type="ECO:0000313" key="5">
    <source>
        <dbReference type="Proteomes" id="UP000016587"/>
    </source>
</evidence>
<accession>T2GB70</accession>
<evidence type="ECO:0000313" key="4">
    <source>
        <dbReference type="EMBL" id="AGW13835.1"/>
    </source>
</evidence>
<reference evidence="5" key="2">
    <citation type="submission" date="2013-07" db="EMBL/GenBank/DDBJ databases">
        <authorList>
            <person name="Morais-Silva F.O."/>
            <person name="Rezende A.M."/>
            <person name="Pimentel C."/>
            <person name="Resende D.M."/>
            <person name="Santos C.I."/>
            <person name="Clemente C."/>
            <person name="de Oliveira L.M."/>
            <person name="da Silva S.M."/>
            <person name="Costa D.A."/>
            <person name="Varela-Raposo A."/>
            <person name="Horacio E.C.A."/>
            <person name="Matos M."/>
            <person name="Flores O."/>
            <person name="Ruiz J.C."/>
            <person name="Rodrigues-Pousada C."/>
        </authorList>
    </citation>
    <scope>NUCLEOTIDE SEQUENCE [LARGE SCALE GENOMIC DNA]</scope>
    <source>
        <strain evidence="5">ATCC 19364 / DSM 1382 / NCIMB 9332 / VKM B-1759</strain>
    </source>
</reference>
<dbReference type="HOGENOM" id="CLU_101288_2_2_7"/>
<dbReference type="STRING" id="1121448.DGI_2066"/>
<keyword evidence="5" id="KW-1185">Reference proteome</keyword>
<dbReference type="GO" id="GO:0016746">
    <property type="term" value="F:acyltransferase activity"/>
    <property type="evidence" value="ECO:0007669"/>
    <property type="project" value="UniProtKB-KW"/>
</dbReference>
<dbReference type="KEGG" id="dgg:DGI_2066"/>
<dbReference type="PANTHER" id="PTHR36449">
    <property type="entry name" value="ACETYLTRANSFERASE-RELATED"/>
    <property type="match status" value="1"/>
</dbReference>
<keyword evidence="2" id="KW-0808">Transferase</keyword>
<dbReference type="SUPFAM" id="SSF55729">
    <property type="entry name" value="Acyl-CoA N-acyltransferases (Nat)"/>
    <property type="match status" value="1"/>
</dbReference>
<dbReference type="EMBL" id="CP006585">
    <property type="protein sequence ID" value="AGW13835.1"/>
    <property type="molecule type" value="Genomic_DNA"/>
</dbReference>
<dbReference type="InterPro" id="IPR016181">
    <property type="entry name" value="Acyl_CoA_acyltransferase"/>
</dbReference>
<name>T2GB70_MEGG1</name>
<dbReference type="Proteomes" id="UP000016587">
    <property type="component" value="Chromosome"/>
</dbReference>
<dbReference type="PANTHER" id="PTHR36449:SF1">
    <property type="entry name" value="ACETYLTRANSFERASE"/>
    <property type="match status" value="1"/>
</dbReference>